<organism evidence="2 3">
    <name type="scientific">Algoriphagus halophilus</name>
    <dbReference type="NCBI Taxonomy" id="226505"/>
    <lineage>
        <taxon>Bacteria</taxon>
        <taxon>Pseudomonadati</taxon>
        <taxon>Bacteroidota</taxon>
        <taxon>Cytophagia</taxon>
        <taxon>Cytophagales</taxon>
        <taxon>Cyclobacteriaceae</taxon>
        <taxon>Algoriphagus</taxon>
    </lineage>
</organism>
<dbReference type="GO" id="GO:0006046">
    <property type="term" value="P:N-acetylglucosamine catabolic process"/>
    <property type="evidence" value="ECO:0007669"/>
    <property type="project" value="TreeGrafter"/>
</dbReference>
<reference evidence="3" key="1">
    <citation type="submission" date="2016-11" db="EMBL/GenBank/DDBJ databases">
        <authorList>
            <person name="Varghese N."/>
            <person name="Submissions S."/>
        </authorList>
    </citation>
    <scope>NUCLEOTIDE SEQUENCE [LARGE SCALE GENOMIC DNA]</scope>
    <source>
        <strain evidence="3">DSM 15292</strain>
    </source>
</reference>
<evidence type="ECO:0000259" key="1">
    <source>
        <dbReference type="Pfam" id="PF01182"/>
    </source>
</evidence>
<keyword evidence="3" id="KW-1185">Reference proteome</keyword>
<protein>
    <submittedName>
        <fullName evidence="2">Glucosamine-6-phosphate deaminase</fullName>
    </submittedName>
</protein>
<dbReference type="PANTHER" id="PTHR11280:SF6">
    <property type="entry name" value="GLUCOSAMINE-6-PHOSPHATE ISOMERASE NAGB"/>
    <property type="match status" value="1"/>
</dbReference>
<dbReference type="SUPFAM" id="SSF100950">
    <property type="entry name" value="NagB/RpiA/CoA transferase-like"/>
    <property type="match status" value="1"/>
</dbReference>
<dbReference type="STRING" id="226505.SAMN05444394_3835"/>
<feature type="domain" description="Glucosamine/galactosamine-6-phosphate isomerase" evidence="1">
    <location>
        <begin position="16"/>
        <end position="231"/>
    </location>
</feature>
<proteinExistence type="predicted"/>
<dbReference type="GO" id="GO:0042802">
    <property type="term" value="F:identical protein binding"/>
    <property type="evidence" value="ECO:0007669"/>
    <property type="project" value="TreeGrafter"/>
</dbReference>
<gene>
    <name evidence="2" type="ORF">SAMN05444394_3835</name>
</gene>
<dbReference type="GO" id="GO:0019262">
    <property type="term" value="P:N-acetylneuraminate catabolic process"/>
    <property type="evidence" value="ECO:0007669"/>
    <property type="project" value="TreeGrafter"/>
</dbReference>
<dbReference type="InterPro" id="IPR006148">
    <property type="entry name" value="Glc/Gal-6P_isomerase"/>
</dbReference>
<dbReference type="GO" id="GO:0006043">
    <property type="term" value="P:glucosamine catabolic process"/>
    <property type="evidence" value="ECO:0007669"/>
    <property type="project" value="TreeGrafter"/>
</dbReference>
<accession>A0A1N6HMQ2</accession>
<dbReference type="Pfam" id="PF01182">
    <property type="entry name" value="Glucosamine_iso"/>
    <property type="match status" value="1"/>
</dbReference>
<name>A0A1N6HMQ2_9BACT</name>
<sequence length="256" mass="28418">MEEIQQEIHVFSTRDLAWKAAGKAVEKCIEDLQETQEEIRMIFAAAPSQTGILNYLAASSKIKWEKIVAMHMDEYIGLPIGATQFFSKYLEENLFSKVPFKEVHLIRTHGSQELEINRYSDLLMKAPIDIVCLGIGENGHIAFNDPPVANFKDSVLIKKVQLDQACRAQQVHDGCFESLDDVPKTALTLTIPALMSGDNLFCVVLGENKSEAVKNTLTGPLSEACPATILRTHPQCKFYFDAAAVSKLPHAPLNTN</sequence>
<dbReference type="Gene3D" id="3.40.50.1360">
    <property type="match status" value="1"/>
</dbReference>
<dbReference type="InterPro" id="IPR004547">
    <property type="entry name" value="Glucosamine6P_isomerase"/>
</dbReference>
<dbReference type="GO" id="GO:0005975">
    <property type="term" value="P:carbohydrate metabolic process"/>
    <property type="evidence" value="ECO:0007669"/>
    <property type="project" value="InterPro"/>
</dbReference>
<dbReference type="GO" id="GO:0004342">
    <property type="term" value="F:glucosamine-6-phosphate deaminase activity"/>
    <property type="evidence" value="ECO:0007669"/>
    <property type="project" value="InterPro"/>
</dbReference>
<dbReference type="RefSeq" id="WP_074226622.1">
    <property type="nucleotide sequence ID" value="NZ_FSRC01000004.1"/>
</dbReference>
<dbReference type="CDD" id="cd01399">
    <property type="entry name" value="GlcN6P_deaminase"/>
    <property type="match status" value="1"/>
</dbReference>
<dbReference type="OrthoDB" id="9791139at2"/>
<evidence type="ECO:0000313" key="2">
    <source>
        <dbReference type="EMBL" id="SIO21138.1"/>
    </source>
</evidence>
<dbReference type="InterPro" id="IPR037171">
    <property type="entry name" value="NagB/RpiA_transferase-like"/>
</dbReference>
<evidence type="ECO:0000313" key="3">
    <source>
        <dbReference type="Proteomes" id="UP000185221"/>
    </source>
</evidence>
<dbReference type="PANTHER" id="PTHR11280">
    <property type="entry name" value="GLUCOSAMINE-6-PHOSPHATE ISOMERASE"/>
    <property type="match status" value="1"/>
</dbReference>
<dbReference type="Proteomes" id="UP000185221">
    <property type="component" value="Unassembled WGS sequence"/>
</dbReference>
<dbReference type="GO" id="GO:0005737">
    <property type="term" value="C:cytoplasm"/>
    <property type="evidence" value="ECO:0007669"/>
    <property type="project" value="TreeGrafter"/>
</dbReference>
<dbReference type="EMBL" id="FSRC01000004">
    <property type="protein sequence ID" value="SIO21138.1"/>
    <property type="molecule type" value="Genomic_DNA"/>
</dbReference>
<dbReference type="AlphaFoldDB" id="A0A1N6HMQ2"/>